<evidence type="ECO:0000313" key="4">
    <source>
        <dbReference type="Proteomes" id="UP001500655"/>
    </source>
</evidence>
<evidence type="ECO:0000259" key="2">
    <source>
        <dbReference type="Pfam" id="PF13845"/>
    </source>
</evidence>
<keyword evidence="4" id="KW-1185">Reference proteome</keyword>
<gene>
    <name evidence="3" type="ORF">GCM10009681_26640</name>
</gene>
<dbReference type="EMBL" id="BAAALS010000011">
    <property type="protein sequence ID" value="GAA1754172.1"/>
    <property type="molecule type" value="Genomic_DNA"/>
</dbReference>
<feature type="domain" description="Septum formation-related" evidence="2">
    <location>
        <begin position="67"/>
        <end position="276"/>
    </location>
</feature>
<evidence type="ECO:0000256" key="1">
    <source>
        <dbReference type="SAM" id="SignalP"/>
    </source>
</evidence>
<feature type="chain" id="PRO_5045318900" description="Septum formation-related domain-containing protein" evidence="1">
    <location>
        <begin position="19"/>
        <end position="298"/>
    </location>
</feature>
<accession>A0ABN2KEE6</accession>
<name>A0ABN2KEE6_9ACTN</name>
<protein>
    <recommendedName>
        <fullName evidence="2">Septum formation-related domain-containing protein</fullName>
    </recommendedName>
</protein>
<organism evidence="3 4">
    <name type="scientific">Luedemannella helvata</name>
    <dbReference type="NCBI Taxonomy" id="349315"/>
    <lineage>
        <taxon>Bacteria</taxon>
        <taxon>Bacillati</taxon>
        <taxon>Actinomycetota</taxon>
        <taxon>Actinomycetes</taxon>
        <taxon>Micromonosporales</taxon>
        <taxon>Micromonosporaceae</taxon>
        <taxon>Luedemannella</taxon>
    </lineage>
</organism>
<keyword evidence="1" id="KW-0732">Signal</keyword>
<dbReference type="Pfam" id="PF13845">
    <property type="entry name" value="Septum_form"/>
    <property type="match status" value="1"/>
</dbReference>
<sequence length="298" mass="31858">MAGVVAALALSLAGCGGAATVGDGDLGGDWALLPEAKVPTPDAGVCRPKTGDDKVVDWTLAAFFAERPVPCTQSHVTETYYVGKLPASQSDRTSPPDPGDAGFKSAYTSCAKQANTFLGGDFHDARVSIVPVLPLEHEWQGGARWYRCEIVEISDTLEKIVARTGSAKDGLRGSKPLAITCANDTLTDDKKYVTNIAFIACAKPHYMEYTGTWLPGDGKWPGKDAQATAKSRNCYRLGAEYLGMTASELDSTGGIAWDTWGGSELMWSVGDRGVRCFLGDYDRKKRTGSIKGKKPSEF</sequence>
<reference evidence="4" key="1">
    <citation type="journal article" date="2019" name="Int. J. Syst. Evol. Microbiol.">
        <title>The Global Catalogue of Microorganisms (GCM) 10K type strain sequencing project: providing services to taxonomists for standard genome sequencing and annotation.</title>
        <authorList>
            <consortium name="The Broad Institute Genomics Platform"/>
            <consortium name="The Broad Institute Genome Sequencing Center for Infectious Disease"/>
            <person name="Wu L."/>
            <person name="Ma J."/>
        </authorList>
    </citation>
    <scope>NUCLEOTIDE SEQUENCE [LARGE SCALE GENOMIC DNA]</scope>
    <source>
        <strain evidence="4">JCM 13249</strain>
    </source>
</reference>
<proteinExistence type="predicted"/>
<evidence type="ECO:0000313" key="3">
    <source>
        <dbReference type="EMBL" id="GAA1754172.1"/>
    </source>
</evidence>
<comment type="caution">
    <text evidence="3">The sequence shown here is derived from an EMBL/GenBank/DDBJ whole genome shotgun (WGS) entry which is preliminary data.</text>
</comment>
<dbReference type="Proteomes" id="UP001500655">
    <property type="component" value="Unassembled WGS sequence"/>
</dbReference>
<feature type="signal peptide" evidence="1">
    <location>
        <begin position="1"/>
        <end position="18"/>
    </location>
</feature>
<dbReference type="InterPro" id="IPR026004">
    <property type="entry name" value="Septum_form"/>
</dbReference>